<comment type="subcellular location">
    <subcellularLocation>
        <location evidence="1">Membrane</location>
        <topology evidence="1">Multi-pass membrane protein</topology>
    </subcellularLocation>
</comment>
<dbReference type="GO" id="GO:0022857">
    <property type="term" value="F:transmembrane transporter activity"/>
    <property type="evidence" value="ECO:0007669"/>
    <property type="project" value="InterPro"/>
</dbReference>
<reference evidence="5 6" key="1">
    <citation type="submission" date="2024-01" db="EMBL/GenBank/DDBJ databases">
        <title>Comparative genomics of Cryptococcus and Kwoniella reveals pathogenesis evolution and contrasting modes of karyotype evolution via chromosome fusion or intercentromeric recombination.</title>
        <authorList>
            <person name="Coelho M.A."/>
            <person name="David-Palma M."/>
            <person name="Shea T."/>
            <person name="Bowers K."/>
            <person name="McGinley-Smith S."/>
            <person name="Mohammad A.W."/>
            <person name="Gnirke A."/>
            <person name="Yurkov A.M."/>
            <person name="Nowrousian M."/>
            <person name="Sun S."/>
            <person name="Cuomo C.A."/>
            <person name="Heitman J."/>
        </authorList>
    </citation>
    <scope>NUCLEOTIDE SEQUENCE [LARGE SCALE GENOMIC DNA]</scope>
    <source>
        <strain evidence="5 6">CBS 6074</strain>
    </source>
</reference>
<feature type="region of interest" description="Disordered" evidence="3">
    <location>
        <begin position="21"/>
        <end position="83"/>
    </location>
</feature>
<keyword evidence="4" id="KW-0472">Membrane</keyword>
<dbReference type="InterPro" id="IPR011701">
    <property type="entry name" value="MFS"/>
</dbReference>
<gene>
    <name evidence="5" type="ORF">L201_007159</name>
</gene>
<feature type="transmembrane region" description="Helical" evidence="4">
    <location>
        <begin position="218"/>
        <end position="241"/>
    </location>
</feature>
<feature type="transmembrane region" description="Helical" evidence="4">
    <location>
        <begin position="279"/>
        <end position="301"/>
    </location>
</feature>
<evidence type="ECO:0000256" key="1">
    <source>
        <dbReference type="ARBA" id="ARBA00004141"/>
    </source>
</evidence>
<name>A0AAX4K5X1_9TREE</name>
<feature type="transmembrane region" description="Helical" evidence="4">
    <location>
        <begin position="194"/>
        <end position="212"/>
    </location>
</feature>
<feature type="transmembrane region" description="Helical" evidence="4">
    <location>
        <begin position="121"/>
        <end position="148"/>
    </location>
</feature>
<evidence type="ECO:0000256" key="4">
    <source>
        <dbReference type="SAM" id="Phobius"/>
    </source>
</evidence>
<evidence type="ECO:0000256" key="3">
    <source>
        <dbReference type="SAM" id="MobiDB-lite"/>
    </source>
</evidence>
<dbReference type="PANTHER" id="PTHR11360">
    <property type="entry name" value="MONOCARBOXYLATE TRANSPORTER"/>
    <property type="match status" value="1"/>
</dbReference>
<dbReference type="Pfam" id="PF07690">
    <property type="entry name" value="MFS_1"/>
    <property type="match status" value="1"/>
</dbReference>
<proteinExistence type="inferred from homology"/>
<dbReference type="SUPFAM" id="SSF103473">
    <property type="entry name" value="MFS general substrate transporter"/>
    <property type="match status" value="1"/>
</dbReference>
<comment type="similarity">
    <text evidence="2">Belongs to the major facilitator superfamily. Monocarboxylate porter (TC 2.A.1.13) family.</text>
</comment>
<dbReference type="PANTHER" id="PTHR11360:SF287">
    <property type="entry name" value="MFS MONOCARBOXYLATE TRANSPORTER"/>
    <property type="match status" value="1"/>
</dbReference>
<dbReference type="InterPro" id="IPR050327">
    <property type="entry name" value="Proton-linked_MCT"/>
</dbReference>
<dbReference type="InterPro" id="IPR036259">
    <property type="entry name" value="MFS_trans_sf"/>
</dbReference>
<dbReference type="Gene3D" id="1.20.1250.20">
    <property type="entry name" value="MFS general substrate transporter like domains"/>
    <property type="match status" value="1"/>
</dbReference>
<protein>
    <recommendedName>
        <fullName evidence="7">Monocarboxylic acid transporter</fullName>
    </recommendedName>
</protein>
<feature type="transmembrane region" description="Helical" evidence="4">
    <location>
        <begin position="400"/>
        <end position="419"/>
    </location>
</feature>
<dbReference type="GO" id="GO:0016020">
    <property type="term" value="C:membrane"/>
    <property type="evidence" value="ECO:0007669"/>
    <property type="project" value="UniProtKB-SubCell"/>
</dbReference>
<evidence type="ECO:0000256" key="2">
    <source>
        <dbReference type="ARBA" id="ARBA00006727"/>
    </source>
</evidence>
<evidence type="ECO:0000313" key="6">
    <source>
        <dbReference type="Proteomes" id="UP001355207"/>
    </source>
</evidence>
<feature type="transmembrane region" description="Helical" evidence="4">
    <location>
        <begin position="457"/>
        <end position="476"/>
    </location>
</feature>
<feature type="transmembrane region" description="Helical" evidence="4">
    <location>
        <begin position="502"/>
        <end position="523"/>
    </location>
</feature>
<feature type="transmembrane region" description="Helical" evidence="4">
    <location>
        <begin position="335"/>
        <end position="353"/>
    </location>
</feature>
<dbReference type="RefSeq" id="XP_066078967.1">
    <property type="nucleotide sequence ID" value="XM_066222870.1"/>
</dbReference>
<feature type="transmembrane region" description="Helical" evidence="4">
    <location>
        <begin position="425"/>
        <end position="445"/>
    </location>
</feature>
<feature type="transmembrane region" description="Helical" evidence="4">
    <location>
        <begin position="160"/>
        <end position="187"/>
    </location>
</feature>
<sequence length="525" mass="56993">MNSASGDIELAAISAQNPTFVSAAGSSSPSFQKDANPFITPSPSQMDFSTMTNTKETRPMDIQRTASPRFDDESQTPSPRLSLDLQRTDHTQDGDIVVVDENEVINPTEALPPVDSGKDAWLFLIAATYIELIVWGLPFSIGVLHIYWTTVLFKDQGGESIITLAATLQTGLLYMSVAVSGPIFTAYPRVTKHLQYGGLALASISMIGSAFVTKPWHLIVTLGFFYPMCSATYFPCATLLFEWFHARRGFASGVMYSGTGIGGFVFPFLMQGLLGKFGYRITMIVLGLGYAITGSIALLAVKRRIPLISRYDQNSNNLTRRRRPRVDWSFTKRSAFYLGAVIIGLTSMGSFIPSLWLPSFVDEMGLRKPDGTALIAILNASSVPGNALMGWLSDRLALKWTVLISCLGGALSCAFLWGFGTNSGVLIAFAITFGLLFTSFTTLWTKMVAVISLDDPVITGLIYSMFAFIRGVGNLSSGPISDQLLKVDGLRGVTGAYGFHNYGALLIYTSIIILSGSIPGLMYKE</sequence>
<keyword evidence="6" id="KW-1185">Reference proteome</keyword>
<dbReference type="EMBL" id="CP144107">
    <property type="protein sequence ID" value="WWC92205.1"/>
    <property type="molecule type" value="Genomic_DNA"/>
</dbReference>
<dbReference type="AlphaFoldDB" id="A0AAX4K5X1"/>
<dbReference type="Proteomes" id="UP001355207">
    <property type="component" value="Chromosome 10"/>
</dbReference>
<keyword evidence="4" id="KW-0812">Transmembrane</keyword>
<feature type="compositionally biased region" description="Polar residues" evidence="3">
    <location>
        <begin position="21"/>
        <end position="54"/>
    </location>
</feature>
<dbReference type="GeneID" id="91097828"/>
<keyword evidence="4" id="KW-1133">Transmembrane helix</keyword>
<evidence type="ECO:0008006" key="7">
    <source>
        <dbReference type="Google" id="ProtNLM"/>
    </source>
</evidence>
<organism evidence="5 6">
    <name type="scientific">Kwoniella dendrophila CBS 6074</name>
    <dbReference type="NCBI Taxonomy" id="1295534"/>
    <lineage>
        <taxon>Eukaryota</taxon>
        <taxon>Fungi</taxon>
        <taxon>Dikarya</taxon>
        <taxon>Basidiomycota</taxon>
        <taxon>Agaricomycotina</taxon>
        <taxon>Tremellomycetes</taxon>
        <taxon>Tremellales</taxon>
        <taxon>Cryptococcaceae</taxon>
        <taxon>Kwoniella</taxon>
    </lineage>
</organism>
<accession>A0AAX4K5X1</accession>
<feature type="transmembrane region" description="Helical" evidence="4">
    <location>
        <begin position="373"/>
        <end position="393"/>
    </location>
</feature>
<evidence type="ECO:0000313" key="5">
    <source>
        <dbReference type="EMBL" id="WWC92205.1"/>
    </source>
</evidence>
<feature type="transmembrane region" description="Helical" evidence="4">
    <location>
        <begin position="253"/>
        <end position="273"/>
    </location>
</feature>